<accession>A0AAN8V8U2</accession>
<evidence type="ECO:0000259" key="9">
    <source>
        <dbReference type="Pfam" id="PF23559"/>
    </source>
</evidence>
<feature type="domain" description="Disease resistance R13L4/SHOC-2-like LRR" evidence="10">
    <location>
        <begin position="750"/>
        <end position="961"/>
    </location>
</feature>
<dbReference type="PRINTS" id="PR00364">
    <property type="entry name" value="DISEASERSIST"/>
</dbReference>
<dbReference type="GO" id="GO:0005524">
    <property type="term" value="F:ATP binding"/>
    <property type="evidence" value="ECO:0007669"/>
    <property type="project" value="UniProtKB-KW"/>
</dbReference>
<dbReference type="SMART" id="SM00369">
    <property type="entry name" value="LRR_TYP"/>
    <property type="match status" value="3"/>
</dbReference>
<dbReference type="InterPro" id="IPR002182">
    <property type="entry name" value="NB-ARC"/>
</dbReference>
<name>A0AAN8V8U2_9MAGN</name>
<keyword evidence="12" id="KW-1185">Reference proteome</keyword>
<dbReference type="InterPro" id="IPR057135">
    <property type="entry name" value="At4g27190-like_LRR"/>
</dbReference>
<feature type="domain" description="NB-ARC" evidence="7">
    <location>
        <begin position="366"/>
        <end position="528"/>
    </location>
</feature>
<reference evidence="11 12" key="1">
    <citation type="submission" date="2023-12" db="EMBL/GenBank/DDBJ databases">
        <title>A high-quality genome assembly for Dillenia turbinata (Dilleniales).</title>
        <authorList>
            <person name="Chanderbali A."/>
        </authorList>
    </citation>
    <scope>NUCLEOTIDE SEQUENCE [LARGE SCALE GENOMIC DNA]</scope>
    <source>
        <strain evidence="11">LSX21</strain>
        <tissue evidence="11">Leaf</tissue>
    </source>
</reference>
<evidence type="ECO:0000259" key="8">
    <source>
        <dbReference type="Pfam" id="PF23247"/>
    </source>
</evidence>
<evidence type="ECO:0000259" key="7">
    <source>
        <dbReference type="Pfam" id="PF00931"/>
    </source>
</evidence>
<dbReference type="Pfam" id="PF00931">
    <property type="entry name" value="NB-ARC"/>
    <property type="match status" value="1"/>
</dbReference>
<feature type="domain" description="Disease resistance protein winged helix" evidence="9">
    <location>
        <begin position="617"/>
        <end position="682"/>
    </location>
</feature>
<dbReference type="SUPFAM" id="SSF52058">
    <property type="entry name" value="L domain-like"/>
    <property type="match status" value="1"/>
</dbReference>
<dbReference type="Gene3D" id="1.10.8.430">
    <property type="entry name" value="Helical domain of apoptotic protease-activating factors"/>
    <property type="match status" value="1"/>
</dbReference>
<dbReference type="EMBL" id="JBAMMX010000012">
    <property type="protein sequence ID" value="KAK6930488.1"/>
    <property type="molecule type" value="Genomic_DNA"/>
</dbReference>
<comment type="caution">
    <text evidence="11">The sequence shown here is derived from an EMBL/GenBank/DDBJ whole genome shotgun (WGS) entry which is preliminary data.</text>
</comment>
<dbReference type="InterPro" id="IPR027417">
    <property type="entry name" value="P-loop_NTPase"/>
</dbReference>
<evidence type="ECO:0000313" key="12">
    <source>
        <dbReference type="Proteomes" id="UP001370490"/>
    </source>
</evidence>
<keyword evidence="5" id="KW-0547">Nucleotide-binding</keyword>
<dbReference type="PANTHER" id="PTHR33463">
    <property type="entry name" value="NB-ARC DOMAIN-CONTAINING PROTEIN-RELATED"/>
    <property type="match status" value="1"/>
</dbReference>
<dbReference type="SUPFAM" id="SSF52540">
    <property type="entry name" value="P-loop containing nucleoside triphosphate hydrolases"/>
    <property type="match status" value="1"/>
</dbReference>
<keyword evidence="2" id="KW-0433">Leucine-rich repeat</keyword>
<dbReference type="GO" id="GO:0006952">
    <property type="term" value="P:defense response"/>
    <property type="evidence" value="ECO:0007669"/>
    <property type="project" value="UniProtKB-KW"/>
</dbReference>
<dbReference type="InterPro" id="IPR003591">
    <property type="entry name" value="Leu-rich_rpt_typical-subtyp"/>
</dbReference>
<feature type="region of interest" description="Disordered" evidence="6">
    <location>
        <begin position="238"/>
        <end position="297"/>
    </location>
</feature>
<evidence type="ECO:0000259" key="10">
    <source>
        <dbReference type="Pfam" id="PF23598"/>
    </source>
</evidence>
<dbReference type="Pfam" id="PF23598">
    <property type="entry name" value="LRR_14"/>
    <property type="match status" value="1"/>
</dbReference>
<dbReference type="Gene3D" id="3.80.10.10">
    <property type="entry name" value="Ribonuclease Inhibitor"/>
    <property type="match status" value="2"/>
</dbReference>
<dbReference type="InterPro" id="IPR050905">
    <property type="entry name" value="Plant_NBS-LRR"/>
</dbReference>
<dbReference type="InterPro" id="IPR036388">
    <property type="entry name" value="WH-like_DNA-bd_sf"/>
</dbReference>
<evidence type="ECO:0000256" key="1">
    <source>
        <dbReference type="ARBA" id="ARBA00008894"/>
    </source>
</evidence>
<protein>
    <submittedName>
        <fullName evidence="11">NB-ARC</fullName>
    </submittedName>
</protein>
<evidence type="ECO:0000256" key="2">
    <source>
        <dbReference type="ARBA" id="ARBA00022614"/>
    </source>
</evidence>
<dbReference type="GO" id="GO:0043531">
    <property type="term" value="F:ADP binding"/>
    <property type="evidence" value="ECO:0007669"/>
    <property type="project" value="InterPro"/>
</dbReference>
<dbReference type="FunFam" id="1.10.10.10:FF:000322">
    <property type="entry name" value="Probable disease resistance protein At1g63360"/>
    <property type="match status" value="1"/>
</dbReference>
<evidence type="ECO:0000256" key="6">
    <source>
        <dbReference type="SAM" id="MobiDB-lite"/>
    </source>
</evidence>
<dbReference type="InterPro" id="IPR032675">
    <property type="entry name" value="LRR_dom_sf"/>
</dbReference>
<gene>
    <name evidence="11" type="ORF">RJ641_004582</name>
</gene>
<keyword evidence="3" id="KW-0677">Repeat</keyword>
<dbReference type="Proteomes" id="UP001370490">
    <property type="component" value="Unassembled WGS sequence"/>
</dbReference>
<dbReference type="Gene3D" id="3.40.50.300">
    <property type="entry name" value="P-loop containing nucleotide triphosphate hydrolases"/>
    <property type="match status" value="1"/>
</dbReference>
<dbReference type="InterPro" id="IPR042197">
    <property type="entry name" value="Apaf_helical"/>
</dbReference>
<feature type="domain" description="Disease resistance protein At4g27190-like leucine-rich repeats" evidence="8">
    <location>
        <begin position="1068"/>
        <end position="1183"/>
    </location>
</feature>
<dbReference type="AlphaFoldDB" id="A0AAN8V8U2"/>
<sequence>MGFAKAHGLVSSCLKRGNSKHPEKEFESLKVKINYMIDTRNAIKDDLLKDVMLGKMPTRECRAWLDKAAQIETHARPMLNELNIFRLHGSLQEDLHEPLMKILNEIDDHLNNSPFEHAMEKQNMAEIGQRLTKMHQSVKLAKRVDLGRSKMWKAEERIGHTAPCSVAPPASETEQRKHMQHMQLEVKVNTSLEELVPETQQERFEKGMLAVQLRSKMAPQATTGVELEESAELLISLSDDGRDPMEIDLDPTSVQTTEGMQADSAEPKREPSVHVTEIESIPSDTDGEDERKPEPRMSLKSIGLITQVAGPSNRPEVGHIKLRLSLSMKNEISTVYDVNTEVPVGQAIPVQEFLERKPNARRSIERNVQNVLACLKHVSVNRIGIFGTGGVGKTSVLKALRNHPEIKHMFDSIIWITVSRHSSPSKIKNEFERQLLASGAGLSIDGRVGVKTSEALQSLKVLLLLDDVWHQIDLEAVGIPKSGPECGCTIILTTRSLDVCHGMAVDKEVAVEILSREEAWSLFCDQVGRIIDDLDIKPLAQVIVDECGGLPLAIIIVGRALRNEKSVLVWKHAVREISLPSEHELAAYDTKAVIWRLRFSYDRLTHEMKNCFLYCALFPEDYEVNVSDLIEGYIRESLIEGNTLAAQKKGNHIIRALIDSSLLENGDNESSIKMHDMVRDLALWIIMPEEEGCQFLVGYDLRSSRRSLEFPERIKLLEADSHRFLLRAGAGLVEPPSNEDWQFSKMIFLMDNELSTLPEIPLCRNLLALFLQRNYRLRSLPPSLFECMPSLQVVNLSKTKIKTLPSSMFRLKNLQVLILRDCEHLFTLPPEIEGLEHLKLLDLHGTKISSLPDQIGKLRSLNHLRVSLYGPINHSEYVMLPVKLVSDGIVSRFRELKELSIVVDPGDQRWKKCVRSVMEGACSLPELAALCLYFPELELLEHFIQKSEAWKGNGLAKFNFVVGHDVKRVLPRVPLNVEGEHAQHIRCLRFVNDGSIPDAVGKVLARTTAFYLDHHLKAHSLSDFGGNNLDQLKFCILRECPEIQVLIDFEITRSLLSLEYLGSFYLWNLMRIWKGPAPPGSLSGLKVLVVHACPRLTCILTISMLSILPNLEELAVEDCPAIEVIISEDAETSTSTNWLPRLKKLTLHYLPKLSCIWKGSWPPIEQMSFYHCPSLRSLGMHHVLDTIVEIKAEKEWWDKLEWVDTTIYLKLKEHLVLIHGDEDKS</sequence>
<keyword evidence="5" id="KW-0067">ATP-binding</keyword>
<evidence type="ECO:0000256" key="3">
    <source>
        <dbReference type="ARBA" id="ARBA00022737"/>
    </source>
</evidence>
<dbReference type="Pfam" id="PF23559">
    <property type="entry name" value="WHD_DRP"/>
    <property type="match status" value="1"/>
</dbReference>
<proteinExistence type="inferred from homology"/>
<dbReference type="FunFam" id="3.40.50.300:FF:001091">
    <property type="entry name" value="Probable disease resistance protein At1g61300"/>
    <property type="match status" value="1"/>
</dbReference>
<dbReference type="InterPro" id="IPR058922">
    <property type="entry name" value="WHD_DRP"/>
</dbReference>
<dbReference type="Pfam" id="PF23247">
    <property type="entry name" value="LRR_RPS2"/>
    <property type="match status" value="1"/>
</dbReference>
<comment type="similarity">
    <text evidence="1">Belongs to the disease resistance NB-LRR family.</text>
</comment>
<evidence type="ECO:0000313" key="11">
    <source>
        <dbReference type="EMBL" id="KAK6930488.1"/>
    </source>
</evidence>
<evidence type="ECO:0000256" key="5">
    <source>
        <dbReference type="ARBA" id="ARBA00022840"/>
    </source>
</evidence>
<evidence type="ECO:0000256" key="4">
    <source>
        <dbReference type="ARBA" id="ARBA00022821"/>
    </source>
</evidence>
<organism evidence="11 12">
    <name type="scientific">Dillenia turbinata</name>
    <dbReference type="NCBI Taxonomy" id="194707"/>
    <lineage>
        <taxon>Eukaryota</taxon>
        <taxon>Viridiplantae</taxon>
        <taxon>Streptophyta</taxon>
        <taxon>Embryophyta</taxon>
        <taxon>Tracheophyta</taxon>
        <taxon>Spermatophyta</taxon>
        <taxon>Magnoliopsida</taxon>
        <taxon>eudicotyledons</taxon>
        <taxon>Gunneridae</taxon>
        <taxon>Pentapetalae</taxon>
        <taxon>Dilleniales</taxon>
        <taxon>Dilleniaceae</taxon>
        <taxon>Dillenia</taxon>
    </lineage>
</organism>
<keyword evidence="4" id="KW-0611">Plant defense</keyword>
<dbReference type="Gene3D" id="1.10.10.10">
    <property type="entry name" value="Winged helix-like DNA-binding domain superfamily/Winged helix DNA-binding domain"/>
    <property type="match status" value="1"/>
</dbReference>
<dbReference type="PANTHER" id="PTHR33463:SF143">
    <property type="entry name" value="NB-ARC DOMAIN-CONTAINING PROTEIN"/>
    <property type="match status" value="1"/>
</dbReference>
<dbReference type="InterPro" id="IPR055414">
    <property type="entry name" value="LRR_R13L4/SHOC2-like"/>
</dbReference>